<dbReference type="SUPFAM" id="SSF53335">
    <property type="entry name" value="S-adenosyl-L-methionine-dependent methyltransferases"/>
    <property type="match status" value="1"/>
</dbReference>
<dbReference type="RefSeq" id="WP_095279044.1">
    <property type="nucleotide sequence ID" value="NZ_CP047655.1"/>
</dbReference>
<dbReference type="InterPro" id="IPR003356">
    <property type="entry name" value="DNA_methylase_A-5"/>
</dbReference>
<evidence type="ECO:0000256" key="1">
    <source>
        <dbReference type="ARBA" id="ARBA00022747"/>
    </source>
</evidence>
<dbReference type="PANTHER" id="PTHR42998:SF1">
    <property type="entry name" value="TYPE I RESTRICTION ENZYME HINDI METHYLASE SUBUNIT"/>
    <property type="match status" value="1"/>
</dbReference>
<dbReference type="PANTHER" id="PTHR42998">
    <property type="entry name" value="TYPE I RESTRICTION ENZYME HINDVIIP M PROTEIN-RELATED"/>
    <property type="match status" value="1"/>
</dbReference>
<evidence type="ECO:0000256" key="3">
    <source>
        <dbReference type="SAM" id="Coils"/>
    </source>
</evidence>
<name>A0A269P9U5_9CORY</name>
<keyword evidence="1" id="KW-0680">Restriction system</keyword>
<dbReference type="GO" id="GO:0008170">
    <property type="term" value="F:N-methyltransferase activity"/>
    <property type="evidence" value="ECO:0007669"/>
    <property type="project" value="InterPro"/>
</dbReference>
<evidence type="ECO:0000256" key="2">
    <source>
        <dbReference type="ARBA" id="ARBA00023125"/>
    </source>
</evidence>
<dbReference type="AlphaFoldDB" id="A0A269P9U5"/>
<dbReference type="InterPro" id="IPR052916">
    <property type="entry name" value="Type-I_RE_MTase_Subunit"/>
</dbReference>
<comment type="caution">
    <text evidence="5">The sequence shown here is derived from an EMBL/GenBank/DDBJ whole genome shotgun (WGS) entry which is preliminary data.</text>
</comment>
<reference evidence="5 6" key="1">
    <citation type="submission" date="2017-08" db="EMBL/GenBank/DDBJ databases">
        <authorList>
            <person name="de Groot N.N."/>
        </authorList>
    </citation>
    <scope>NUCLEOTIDE SEQUENCE [LARGE SCALE GENOMIC DNA]</scope>
    <source>
        <strain evidence="5 6">NBT06-6</strain>
    </source>
</reference>
<dbReference type="InterPro" id="IPR044946">
    <property type="entry name" value="Restrct_endonuc_typeI_TRD_sf"/>
</dbReference>
<evidence type="ECO:0000313" key="6">
    <source>
        <dbReference type="Proteomes" id="UP000215771"/>
    </source>
</evidence>
<protein>
    <recommendedName>
        <fullName evidence="4">DNA methylase adenine-specific domain-containing protein</fullName>
    </recommendedName>
</protein>
<feature type="domain" description="DNA methylase adenine-specific" evidence="4">
    <location>
        <begin position="163"/>
        <end position="422"/>
    </location>
</feature>
<evidence type="ECO:0000259" key="4">
    <source>
        <dbReference type="Pfam" id="PF02384"/>
    </source>
</evidence>
<dbReference type="Gene3D" id="3.90.220.20">
    <property type="entry name" value="DNA methylase specificity domains"/>
    <property type="match status" value="1"/>
</dbReference>
<accession>A0A269P9U5</accession>
<dbReference type="Pfam" id="PF02384">
    <property type="entry name" value="N6_Mtase"/>
    <property type="match status" value="1"/>
</dbReference>
<keyword evidence="3" id="KW-0175">Coiled coil</keyword>
<dbReference type="CDD" id="cd02440">
    <property type="entry name" value="AdoMet_MTases"/>
    <property type="match status" value="1"/>
</dbReference>
<dbReference type="GO" id="GO:0009307">
    <property type="term" value="P:DNA restriction-modification system"/>
    <property type="evidence" value="ECO:0007669"/>
    <property type="project" value="UniProtKB-KW"/>
</dbReference>
<dbReference type="Gene3D" id="3.40.50.150">
    <property type="entry name" value="Vaccinia Virus protein VP39"/>
    <property type="match status" value="1"/>
</dbReference>
<dbReference type="EMBL" id="NQMQ01000042">
    <property type="protein sequence ID" value="PAJ67729.1"/>
    <property type="molecule type" value="Genomic_DNA"/>
</dbReference>
<feature type="coiled-coil region" evidence="3">
    <location>
        <begin position="603"/>
        <end position="630"/>
    </location>
</feature>
<proteinExistence type="predicted"/>
<dbReference type="Proteomes" id="UP000215771">
    <property type="component" value="Unassembled WGS sequence"/>
</dbReference>
<evidence type="ECO:0000313" key="5">
    <source>
        <dbReference type="EMBL" id="PAJ67729.1"/>
    </source>
</evidence>
<sequence>MVATTGHLTLKDIAELAQVGRPAVSNWRKRYDDFPAPVEESTPRKPLFEAASVIEWLKRNDFFPEDAEQELQVTALWAVANLLRGAIPVENYPLVLLTLLALDKDPAFQPSDEFEKLRSRISAKTIEDVENGIANLDLKDYDKAAQLIVDRFLGIRSRGARSQYGTSRSLSSAALAAAASTTTKNVKTVLDPACGIGGTLLSAGKHAPTAQLAGVEIDPYSASLARLLVHLTEQKASIKTGDSLRYDPFSDVQADLIVCEPTIGMRFAGEELDHLQRVFPNYPLRGLMSDDLFLLYCVQHLATDGRAYVITGLGTTFNDRFKEHRQRLTAKGQIEAVVQLPGGILSASRIPVALWVLSTGGVREPLLIDASGQEPESVPQRIADWLTAARNKQDTDVLYKAVSLADVVTNDGSLHPSTYLVQPTDPNDAAAEFDAAFQRLQTTTKDFMNISAPRVSADTIPPSTTSTTMGELVNAGHFIRIAGSHRYDESQSTGSARLATPNDNVAPAFVNDFDPEDLLQPGDILMPRLGTAPARVHEDDGQNWVPSRHFIVFRAASDAYDPYFIAACLNAPMNSDSRGRVPRRNPVARLVIPELNRDQQAVIAETQRSLDSARSAAHQLERETKHASEALINLVFAGK</sequence>
<dbReference type="InterPro" id="IPR029063">
    <property type="entry name" value="SAM-dependent_MTases_sf"/>
</dbReference>
<organism evidence="5 6">
    <name type="scientific">Corynebacterium hadale</name>
    <dbReference type="NCBI Taxonomy" id="2026255"/>
    <lineage>
        <taxon>Bacteria</taxon>
        <taxon>Bacillati</taxon>
        <taxon>Actinomycetota</taxon>
        <taxon>Actinomycetes</taxon>
        <taxon>Mycobacteriales</taxon>
        <taxon>Corynebacteriaceae</taxon>
        <taxon>Corynebacterium</taxon>
    </lineage>
</organism>
<dbReference type="GO" id="GO:0003677">
    <property type="term" value="F:DNA binding"/>
    <property type="evidence" value="ECO:0007669"/>
    <property type="project" value="UniProtKB-KW"/>
</dbReference>
<gene>
    <name evidence="5" type="ORF">CIG21_12095</name>
</gene>
<keyword evidence="2" id="KW-0238">DNA-binding</keyword>
<dbReference type="SUPFAM" id="SSF116734">
    <property type="entry name" value="DNA methylase specificity domain"/>
    <property type="match status" value="1"/>
</dbReference>